<dbReference type="Gene3D" id="1.10.287.70">
    <property type="match status" value="4"/>
</dbReference>
<keyword evidence="4 9" id="KW-1133">Transmembrane helix</keyword>
<feature type="transmembrane region" description="Helical" evidence="9">
    <location>
        <begin position="1241"/>
        <end position="1261"/>
    </location>
</feature>
<dbReference type="Pfam" id="PF00520">
    <property type="entry name" value="Ion_trans"/>
    <property type="match status" value="1"/>
</dbReference>
<feature type="transmembrane region" description="Helical" evidence="9">
    <location>
        <begin position="817"/>
        <end position="842"/>
    </location>
</feature>
<dbReference type="Gene3D" id="1.10.287.630">
    <property type="entry name" value="Helix hairpin bin"/>
    <property type="match status" value="3"/>
</dbReference>
<feature type="transmembrane region" description="Helical" evidence="9">
    <location>
        <begin position="1142"/>
        <end position="1160"/>
    </location>
</feature>
<keyword evidence="3 9" id="KW-0812">Transmembrane</keyword>
<proteinExistence type="predicted"/>
<dbReference type="InterPro" id="IPR018490">
    <property type="entry name" value="cNMP-bd_dom_sf"/>
</dbReference>
<organism evidence="11 12">
    <name type="scientific">Bombyx mori</name>
    <name type="common">Silk moth</name>
    <dbReference type="NCBI Taxonomy" id="7091"/>
    <lineage>
        <taxon>Eukaryota</taxon>
        <taxon>Metazoa</taxon>
        <taxon>Ecdysozoa</taxon>
        <taxon>Arthropoda</taxon>
        <taxon>Hexapoda</taxon>
        <taxon>Insecta</taxon>
        <taxon>Pterygota</taxon>
        <taxon>Neoptera</taxon>
        <taxon>Endopterygota</taxon>
        <taxon>Lepidoptera</taxon>
        <taxon>Glossata</taxon>
        <taxon>Ditrysia</taxon>
        <taxon>Bombycoidea</taxon>
        <taxon>Bombycidae</taxon>
        <taxon>Bombycinae</taxon>
        <taxon>Bombyx</taxon>
    </lineage>
</organism>
<keyword evidence="5" id="KW-0406">Ion transport</keyword>
<dbReference type="InterPro" id="IPR000595">
    <property type="entry name" value="cNMP-bd_dom"/>
</dbReference>
<dbReference type="InterPro" id="IPR014710">
    <property type="entry name" value="RmlC-like_jellyroll"/>
</dbReference>
<evidence type="ECO:0000256" key="8">
    <source>
        <dbReference type="SAM" id="MobiDB-lite"/>
    </source>
</evidence>
<keyword evidence="7" id="KW-0407">Ion channel</keyword>
<name>A0A8R2M459_BOMMO</name>
<feature type="domain" description="Cyclic nucleotide-binding" evidence="10">
    <location>
        <begin position="374"/>
        <end position="492"/>
    </location>
</feature>
<feature type="transmembrane region" description="Helical" evidence="9">
    <location>
        <begin position="1844"/>
        <end position="1863"/>
    </location>
</feature>
<reference evidence="12" key="1">
    <citation type="journal article" date="2008" name="Insect Biochem. Mol. Biol.">
        <title>The genome of a lepidopteran model insect, the silkworm Bombyx mori.</title>
        <authorList>
            <consortium name="International Silkworm Genome Consortium"/>
        </authorList>
    </citation>
    <scope>NUCLEOTIDE SEQUENCE [LARGE SCALE GENOMIC DNA]</scope>
    <source>
        <strain evidence="12">p50T</strain>
    </source>
</reference>
<dbReference type="InterPro" id="IPR005821">
    <property type="entry name" value="Ion_trans_dom"/>
</dbReference>
<evidence type="ECO:0000256" key="5">
    <source>
        <dbReference type="ARBA" id="ARBA00023065"/>
    </source>
</evidence>
<feature type="transmembrane region" description="Helical" evidence="9">
    <location>
        <begin position="1660"/>
        <end position="1678"/>
    </location>
</feature>
<dbReference type="PANTHER" id="PTHR45638">
    <property type="entry name" value="CYCLIC NUCLEOTIDE-GATED CATION CHANNEL SUBUNIT A"/>
    <property type="match status" value="1"/>
</dbReference>
<feature type="transmembrane region" description="Helical" evidence="9">
    <location>
        <begin position="95"/>
        <end position="117"/>
    </location>
</feature>
<evidence type="ECO:0000256" key="3">
    <source>
        <dbReference type="ARBA" id="ARBA00022692"/>
    </source>
</evidence>
<dbReference type="SUPFAM" id="SSF51206">
    <property type="entry name" value="cAMP-binding domain-like"/>
    <property type="match status" value="4"/>
</dbReference>
<feature type="transmembrane region" description="Helical" evidence="9">
    <location>
        <begin position="697"/>
        <end position="714"/>
    </location>
</feature>
<dbReference type="Proteomes" id="UP000005204">
    <property type="component" value="Unassembled WGS sequence"/>
</dbReference>
<sequence length="2073" mass="240245">MSEHTLGTLGTITLGTNASSRVSRVLLESDDGTTNIRGMFLWRGRLAKITETVVLAPWSLWFQTVVMLSIVYRYTVSLLHTFYFDDANLLTELGLLLSEFIFFIDVVLSCLHMFWPLLRVYVRVYRRNIFILIYDLISLIPISRMFQYHDGFEKIVIFGRLLYICRIYRLYSFFEDINERKRTCRRRLYFLEHFATVLLVLHASTCLWYNLHTHAATVYHYKNVTLGYPKPNTSKKIFFNSYLSCWYYCSCRFFNVIFGDTFPLSSYEKWLTTALSFIGYVFMRYRFIGTLVWEFVLKDKRRSCFMEKYQHMTNYLKFRGAPTELIEQIKKYQTQIWEIKDGVLRSDLLKKIPISLQMELIFDLNVGHFHDSILFRDTDEAFMRQISLLMRHELFLAGQTIWSQGVVKSGMICVKRGVLEILSDEDDESPMIAFKEGTVLGELSLFYSIPAKVTVKAATYVEVQVLRRTEFMRVIAEYPNTLQHIRERIQDRLHKSRKRQEAITRNDKGDLRLLRTRYRPMKVLKDTLTGVEDEDSAFVDDSHMYFTDEDNIRKPKFTTEYLELYKITNNVTTVDYPRICLRSNFPWILEPDTSFTLFWDMIHFMTVLYVCVTCPRAAIEGKQSDSEIVVSFIVTAALLLNIFLQLTTAIVVKNKRKITIKEIAEAKMGSIGFYIDIISVFPVYIFTDTIDPNGVSVTGQIALLFPILQVWHIWNYMEKWKNNLKSHHKILSLLRFTIVFVIFSYWSGCLLYIFACPRKLCRESSWMCKLINLETKVFMKNFSKHEQPILTALSFGTSIFTGSGTYDLTPGTSDLPLVAMIFIFGTYLSCYYTANICSVYMLSTSRQLNFRESMRELFYFLTANRVNQRIKARVKNFFCVQWSYNKAIPTQKIFNEMSSNIQQEILCIEMVDTLLQCPLFQGCNRDFLQTIAANTRTIVLPDNEIVQHAADIGRDMYILQKGYCDVLNHDRKIEKNIGPGDHFGVVEMLYGLPKVHTVLTSTNCILLHVEYTALVQCLGTFPDISYPIITLQEDVDLLSKAKCFEEAKPLIGRLDVKINRIAREIKESFVVLNEPDTRAHYLEIFKKLGVMRHLRYIFLPICITPHGIFLKFWCTIRFISAVIYIIAIPYSIAVKHYQHHQCFYYTDIVLYLDVIVMAYVAYYNERSLLVTHPLYTVRKYLKGAFLWDLLSIFPFEYLVKIITDTNDLDIYRINRILLVTRLTSAFSYWESDLMQVNPVVVLLKFLPIAVTLVNFVAALIFKYSCVPYLPAGTNKIMVNCTKVMSIVNLKTESKYALSEYSNVFYWVFEIFVGLGCTPVSIGHSVNVWLMMGLQIAGFLYFAFMFGYVSSTGSAAAHALLEHTEKIRDLADFLYQANVDSTLMVKTLKYFEYVWKRTNGSNPQQICRRLNSSLMEDTLVFMYEGALREVPLFGKVERSFIRLITQHVHEMYFLKGDTVIQCKDIQSYIFIIYRGKVDVLTSYNEMITCMGPGGMFGNFTGKPMACSEVTIYASRSLDLLVIPSHTFFNLVKYYPKIQQPLNKAFERSRDYILPITMDTQDDSSSDDTDHGLQSQESVVDSKSESIRYDVGFLTVRNSQSNVSQALSSASIATYLSYAHISNVFRPGTLLFLTYGYLTCFMAAATYLLGLYEVVTFNDCPHIFWIQAFLDVFFYIRMFVSMHQGYINKHGELIIDSLKCRRRYYSHKLRAFTDALVNFPLELFCFCFPYPMKALHYLRINRLLRLKYLIEFYKRTAAELTNNLTTLQSTMTMIAVFLLIHTFTCIWLVTLILFSSIYTIRTVKSHLMDEDLTKGRWDYITSLYMVVSSLTTTGGDELIVDDVYSMFILGILLIGGKMLAAVVVMNSIQVAYSSKYALNCYETATDELVDVLKNQGLSSYQLKKLWMYVQQLWVAERGRQLPVLLAQTPYVRRCDLMSAMFGHHLRNCYLFAETGESFLRQLTVALEYAIYFPGNYIVVAGDCEARMHWVNTGVVSVVSVRNDLTETTHERLTSGDVFGVLQGLSRGVTHGFSYKAETKVSILSLSLDAWTKIIQFFPESKRIVSERTGFLFAQL</sequence>
<keyword evidence="12" id="KW-1185">Reference proteome</keyword>
<dbReference type="SMART" id="SM00100">
    <property type="entry name" value="cNMP"/>
    <property type="match status" value="4"/>
</dbReference>
<feature type="transmembrane region" description="Helical" evidence="9">
    <location>
        <begin position="630"/>
        <end position="652"/>
    </location>
</feature>
<evidence type="ECO:0000256" key="9">
    <source>
        <dbReference type="SAM" id="Phobius"/>
    </source>
</evidence>
<feature type="transmembrane region" description="Helical" evidence="9">
    <location>
        <begin position="1303"/>
        <end position="1321"/>
    </location>
</feature>
<accession>A0A8R2M459</accession>
<evidence type="ECO:0000256" key="1">
    <source>
        <dbReference type="ARBA" id="ARBA00004141"/>
    </source>
</evidence>
<evidence type="ECO:0000313" key="12">
    <source>
        <dbReference type="Proteomes" id="UP000005204"/>
    </source>
</evidence>
<dbReference type="PANTHER" id="PTHR45638:SF11">
    <property type="entry name" value="CYCLIC NUCLEOTIDE-GATED CATION CHANNEL SUBUNIT A"/>
    <property type="match status" value="1"/>
</dbReference>
<reference evidence="11" key="2">
    <citation type="submission" date="2022-06" db="UniProtKB">
        <authorList>
            <consortium name="EnsemblMetazoa"/>
        </authorList>
    </citation>
    <scope>IDENTIFICATION</scope>
    <source>
        <strain evidence="11">p50T (Dazao)</strain>
    </source>
</reference>
<evidence type="ECO:0000256" key="4">
    <source>
        <dbReference type="ARBA" id="ARBA00022989"/>
    </source>
</evidence>
<feature type="transmembrane region" description="Helical" evidence="9">
    <location>
        <begin position="53"/>
        <end position="75"/>
    </location>
</feature>
<feature type="transmembrane region" description="Helical" evidence="9">
    <location>
        <begin position="1628"/>
        <end position="1648"/>
    </location>
</feature>
<evidence type="ECO:0000256" key="2">
    <source>
        <dbReference type="ARBA" id="ARBA00022448"/>
    </source>
</evidence>
<feature type="transmembrane region" description="Helical" evidence="9">
    <location>
        <begin position="189"/>
        <end position="211"/>
    </location>
</feature>
<feature type="transmembrane region" description="Helical" evidence="9">
    <location>
        <begin position="664"/>
        <end position="685"/>
    </location>
</feature>
<evidence type="ECO:0000313" key="11">
    <source>
        <dbReference type="EnsemblMetazoa" id="XP_037872949.1"/>
    </source>
</evidence>
<dbReference type="EnsemblMetazoa" id="XM_038017021.1">
    <property type="protein sequence ID" value="XP_037872949.1"/>
    <property type="gene ID" value="LOC101746849"/>
</dbReference>
<feature type="transmembrane region" description="Helical" evidence="9">
    <location>
        <begin position="734"/>
        <end position="755"/>
    </location>
</feature>
<evidence type="ECO:0000256" key="6">
    <source>
        <dbReference type="ARBA" id="ARBA00023136"/>
    </source>
</evidence>
<protein>
    <recommendedName>
        <fullName evidence="10">Cyclic nucleotide-binding domain-containing protein</fullName>
    </recommendedName>
</protein>
<feature type="domain" description="Cyclic nucleotide-binding" evidence="10">
    <location>
        <begin position="1431"/>
        <end position="1547"/>
    </location>
</feature>
<dbReference type="InterPro" id="IPR050866">
    <property type="entry name" value="CNG_cation_channel"/>
</dbReference>
<feature type="transmembrane region" description="Helical" evidence="9">
    <location>
        <begin position="1327"/>
        <end position="1348"/>
    </location>
</feature>
<dbReference type="GO" id="GO:0005221">
    <property type="term" value="F:intracellularly cyclic nucleotide-activated monoatomic cation channel activity"/>
    <property type="evidence" value="ECO:0007669"/>
    <property type="project" value="InterPro"/>
</dbReference>
<feature type="transmembrane region" description="Helical" evidence="9">
    <location>
        <begin position="1771"/>
        <end position="1796"/>
    </location>
</feature>
<dbReference type="CDD" id="cd00038">
    <property type="entry name" value="CAP_ED"/>
    <property type="match status" value="4"/>
</dbReference>
<feature type="region of interest" description="Disordered" evidence="8">
    <location>
        <begin position="1558"/>
        <end position="1579"/>
    </location>
</feature>
<keyword evidence="7" id="KW-1071">Ligand-gated ion channel</keyword>
<dbReference type="GO" id="GO:0044877">
    <property type="term" value="F:protein-containing complex binding"/>
    <property type="evidence" value="ECO:0007669"/>
    <property type="project" value="TreeGrafter"/>
</dbReference>
<dbReference type="Pfam" id="PF00027">
    <property type="entry name" value="cNMP_binding"/>
    <property type="match status" value="2"/>
</dbReference>
<feature type="transmembrane region" description="Helical" evidence="9">
    <location>
        <begin position="270"/>
        <end position="293"/>
    </location>
</feature>
<evidence type="ECO:0000259" key="10">
    <source>
        <dbReference type="PROSITE" id="PS50042"/>
    </source>
</evidence>
<evidence type="ECO:0000256" key="7">
    <source>
        <dbReference type="ARBA" id="ARBA00023286"/>
    </source>
</evidence>
<comment type="subcellular location">
    <subcellularLocation>
        <location evidence="1">Membrane</location>
        <topology evidence="1">Multi-pass membrane protein</topology>
    </subcellularLocation>
</comment>
<feature type="transmembrane region" description="Helical" evidence="9">
    <location>
        <begin position="1094"/>
        <end position="1110"/>
    </location>
</feature>
<feature type="transmembrane region" description="Helical" evidence="9">
    <location>
        <begin position="1116"/>
        <end position="1133"/>
    </location>
</feature>
<feature type="domain" description="Cyclic nucleotide-binding" evidence="10">
    <location>
        <begin position="1948"/>
        <end position="2052"/>
    </location>
</feature>
<keyword evidence="6 9" id="KW-0472">Membrane</keyword>
<dbReference type="Gene3D" id="2.60.120.10">
    <property type="entry name" value="Jelly Rolls"/>
    <property type="match status" value="4"/>
</dbReference>
<keyword evidence="2" id="KW-0813">Transport</keyword>
<dbReference type="PROSITE" id="PS50042">
    <property type="entry name" value="CNMP_BINDING_3"/>
    <property type="match status" value="4"/>
</dbReference>
<dbReference type="SUPFAM" id="SSF81324">
    <property type="entry name" value="Voltage-gated potassium channels"/>
    <property type="match status" value="4"/>
</dbReference>
<feature type="domain" description="Cyclic nucleotide-binding" evidence="10">
    <location>
        <begin position="919"/>
        <end position="1024"/>
    </location>
</feature>
<feature type="transmembrane region" description="Helical" evidence="9">
    <location>
        <begin position="597"/>
        <end position="618"/>
    </location>
</feature>